<organism evidence="3 4">
    <name type="scientific">Rhodopseudomonas rhenobacensis</name>
    <dbReference type="NCBI Taxonomy" id="87461"/>
    <lineage>
        <taxon>Bacteria</taxon>
        <taxon>Pseudomonadati</taxon>
        <taxon>Pseudomonadota</taxon>
        <taxon>Alphaproteobacteria</taxon>
        <taxon>Hyphomicrobiales</taxon>
        <taxon>Nitrobacteraceae</taxon>
        <taxon>Rhodopseudomonas</taxon>
    </lineage>
</organism>
<protein>
    <submittedName>
        <fullName evidence="3">Deoxycytidine triphosphate deaminase</fullName>
    </submittedName>
</protein>
<feature type="compositionally biased region" description="Basic residues" evidence="1">
    <location>
        <begin position="354"/>
        <end position="365"/>
    </location>
</feature>
<evidence type="ECO:0000313" key="3">
    <source>
        <dbReference type="EMBL" id="MBB5049382.1"/>
    </source>
</evidence>
<gene>
    <name evidence="3" type="ORF">HNR60_004159</name>
</gene>
<dbReference type="EMBL" id="JACHIH010000035">
    <property type="protein sequence ID" value="MBB5049382.1"/>
    <property type="molecule type" value="Genomic_DNA"/>
</dbReference>
<accession>A0A7W8E0X3</accession>
<proteinExistence type="predicted"/>
<name>A0A7W8E0X3_9BRAD</name>
<evidence type="ECO:0000256" key="2">
    <source>
        <dbReference type="SAM" id="Phobius"/>
    </source>
</evidence>
<sequence length="365" mass="40215">MDLNRIAENDTEALARAERFENFDPFPSIPRALLSSAEIADYARVTGMLHPFSMAQLKSASYEVFMGGQVISWDGSGLRMDATIEKGSPLTLKANSIVFVEVEPIFRLPNYIAIRFNLRITHVHRGLLLGTGPLVDPGFHGKLLIPLHNLTSSDYSIDTSEALIWIEFTKTTFGIEPDEELALRPRDFRGFPKGKRNFKPDQYLRKANGPNPIQSSIPAAIAVSAEAAKQAALSAADSLKTTERLDRRLQGLGIGAAGFALFVTLLTLAGLGYSLYQIGQQFISMAQNSHSLIATIQQGAGSDTKAANDKTAQTQEKIDKLSAEYRDQFEKLTSRVNELTASIQQPKPVEPTVRRKKRGRKGRAR</sequence>
<dbReference type="Gene3D" id="2.70.40.10">
    <property type="match status" value="1"/>
</dbReference>
<keyword evidence="4" id="KW-1185">Reference proteome</keyword>
<keyword evidence="2" id="KW-0472">Membrane</keyword>
<dbReference type="SUPFAM" id="SSF51283">
    <property type="entry name" value="dUTPase-like"/>
    <property type="match status" value="1"/>
</dbReference>
<keyword evidence="2" id="KW-0812">Transmembrane</keyword>
<dbReference type="RefSeq" id="WP_184261564.1">
    <property type="nucleotide sequence ID" value="NZ_JACHIH010000035.1"/>
</dbReference>
<evidence type="ECO:0000256" key="1">
    <source>
        <dbReference type="SAM" id="MobiDB-lite"/>
    </source>
</evidence>
<reference evidence="3 4" key="1">
    <citation type="submission" date="2020-08" db="EMBL/GenBank/DDBJ databases">
        <title>Genomic Encyclopedia of Type Strains, Phase IV (KMG-IV): sequencing the most valuable type-strain genomes for metagenomic binning, comparative biology and taxonomic classification.</title>
        <authorList>
            <person name="Goeker M."/>
        </authorList>
    </citation>
    <scope>NUCLEOTIDE SEQUENCE [LARGE SCALE GENOMIC DNA]</scope>
    <source>
        <strain evidence="3 4">DSM 12706</strain>
    </source>
</reference>
<dbReference type="Proteomes" id="UP000542353">
    <property type="component" value="Unassembled WGS sequence"/>
</dbReference>
<feature type="region of interest" description="Disordered" evidence="1">
    <location>
        <begin position="337"/>
        <end position="365"/>
    </location>
</feature>
<feature type="transmembrane region" description="Helical" evidence="2">
    <location>
        <begin position="252"/>
        <end position="276"/>
    </location>
</feature>
<keyword evidence="2" id="KW-1133">Transmembrane helix</keyword>
<evidence type="ECO:0000313" key="4">
    <source>
        <dbReference type="Proteomes" id="UP000542353"/>
    </source>
</evidence>
<dbReference type="AlphaFoldDB" id="A0A7W8E0X3"/>
<comment type="caution">
    <text evidence="3">The sequence shown here is derived from an EMBL/GenBank/DDBJ whole genome shotgun (WGS) entry which is preliminary data.</text>
</comment>
<dbReference type="InterPro" id="IPR036157">
    <property type="entry name" value="dUTPase-like_sf"/>
</dbReference>